<dbReference type="PANTHER" id="PTHR10309">
    <property type="entry name" value="MANNOSE-6-PHOSPHATE ISOMERASE"/>
    <property type="match status" value="1"/>
</dbReference>
<accession>A0A7G9ZBF7</accession>
<dbReference type="NCBIfam" id="TIGR00218">
    <property type="entry name" value="manA"/>
    <property type="match status" value="1"/>
</dbReference>
<dbReference type="Gene3D" id="2.60.120.10">
    <property type="entry name" value="Jelly Rolls"/>
    <property type="match status" value="2"/>
</dbReference>
<dbReference type="InterPro" id="IPR016305">
    <property type="entry name" value="Mannose-6-P_Isomerase"/>
</dbReference>
<dbReference type="GO" id="GO:0016868">
    <property type="term" value="F:intramolecular phosphotransferase activity"/>
    <property type="evidence" value="ECO:0007669"/>
    <property type="project" value="InterPro"/>
</dbReference>
<name>A0A7G9ZBF7_9EURY</name>
<evidence type="ECO:0000259" key="10">
    <source>
        <dbReference type="Pfam" id="PF02878"/>
    </source>
</evidence>
<dbReference type="GO" id="GO:0009298">
    <property type="term" value="P:GDP-mannose biosynthetic process"/>
    <property type="evidence" value="ECO:0007669"/>
    <property type="project" value="InterPro"/>
</dbReference>
<dbReference type="InterPro" id="IPR011051">
    <property type="entry name" value="RmlC_Cupin_sf"/>
</dbReference>
<dbReference type="GO" id="GO:0000287">
    <property type="term" value="F:magnesium ion binding"/>
    <property type="evidence" value="ECO:0007669"/>
    <property type="project" value="InterPro"/>
</dbReference>
<keyword evidence="8" id="KW-0862">Zinc</keyword>
<dbReference type="GO" id="GO:0008270">
    <property type="term" value="F:zinc ion binding"/>
    <property type="evidence" value="ECO:0007669"/>
    <property type="project" value="InterPro"/>
</dbReference>
<keyword evidence="7" id="KW-0479">Metal-binding</keyword>
<evidence type="ECO:0000256" key="1">
    <source>
        <dbReference type="ARBA" id="ARBA00000757"/>
    </source>
</evidence>
<proteinExistence type="inferred from homology"/>
<dbReference type="PROSITE" id="PS00710">
    <property type="entry name" value="PGM_PMM"/>
    <property type="match status" value="1"/>
</dbReference>
<dbReference type="GO" id="GO:0005829">
    <property type="term" value="C:cytosol"/>
    <property type="evidence" value="ECO:0007669"/>
    <property type="project" value="TreeGrafter"/>
</dbReference>
<evidence type="ECO:0000256" key="2">
    <source>
        <dbReference type="ARBA" id="ARBA00001947"/>
    </source>
</evidence>
<dbReference type="InterPro" id="IPR014710">
    <property type="entry name" value="RmlC-like_jellyroll"/>
</dbReference>
<evidence type="ECO:0000256" key="3">
    <source>
        <dbReference type="ARBA" id="ARBA00010231"/>
    </source>
</evidence>
<dbReference type="GO" id="GO:0004476">
    <property type="term" value="F:mannose-6-phosphate isomerase activity"/>
    <property type="evidence" value="ECO:0007669"/>
    <property type="project" value="UniProtKB-EC"/>
</dbReference>
<evidence type="ECO:0000256" key="5">
    <source>
        <dbReference type="ARBA" id="ARBA00011956"/>
    </source>
</evidence>
<dbReference type="InterPro" id="IPR005844">
    <property type="entry name" value="A-D-PHexomutase_a/b/a-I"/>
</dbReference>
<dbReference type="Gene3D" id="3.30.310.50">
    <property type="entry name" value="Alpha-D-phosphohexomutase, C-terminal domain"/>
    <property type="match status" value="1"/>
</dbReference>
<evidence type="ECO:0000259" key="12">
    <source>
        <dbReference type="Pfam" id="PF02880"/>
    </source>
</evidence>
<dbReference type="Pfam" id="PF02879">
    <property type="entry name" value="PGM_PMM_II"/>
    <property type="match status" value="1"/>
</dbReference>
<dbReference type="InterPro" id="IPR016055">
    <property type="entry name" value="A-D-PHexomutase_a/b/a-I/II/III"/>
</dbReference>
<dbReference type="EMBL" id="MT631694">
    <property type="protein sequence ID" value="QNO57591.1"/>
    <property type="molecule type" value="Genomic_DNA"/>
</dbReference>
<feature type="domain" description="Alpha-D-phosphohexomutase alpha/beta/alpha" evidence="12">
    <location>
        <begin position="281"/>
        <end position="401"/>
    </location>
</feature>
<feature type="domain" description="Alpha-D-phosphohexomutase alpha/beta/alpha" evidence="11">
    <location>
        <begin position="179"/>
        <end position="276"/>
    </location>
</feature>
<reference evidence="14" key="1">
    <citation type="submission" date="2020-06" db="EMBL/GenBank/DDBJ databases">
        <title>Unique genomic features of the anaerobic methanotrophic archaea.</title>
        <authorList>
            <person name="Chadwick G.L."/>
            <person name="Skennerton C.T."/>
            <person name="Laso-Perez R."/>
            <person name="Leu A.O."/>
            <person name="Speth D.R."/>
            <person name="Yu H."/>
            <person name="Morgan-Lang C."/>
            <person name="Hatzenpichler R."/>
            <person name="Goudeau D."/>
            <person name="Malmstrom R."/>
            <person name="Brazelton W.J."/>
            <person name="Woyke T."/>
            <person name="Hallam S.J."/>
            <person name="Tyson G.W."/>
            <person name="Wegener G."/>
            <person name="Boetius A."/>
            <person name="Orphan V."/>
        </authorList>
    </citation>
    <scope>NUCLEOTIDE SEQUENCE</scope>
</reference>
<sequence>MGRENFIKPVQLRFGTSGLRGLVESMTDMECYINTRGFVDYLIAIGDIKTEDVIYLAGDLRFSTERIMIAVAKGIEDSGSKAENCGRISSPALAYYAMQKGKASIMITGSHIPEDRNGIKYNKKEGEVLKSDEPGILTHVAKIRKEEYAKTEEETIFDEKGMFKKPISLGPVNSEPRKFYIDRYLQVFSKDSLKGKKIVFYQHSAVGRDIAVEILEGLGAQVIPAGRSDAFIPVDTEAIREEDLKLVKNWADQYNPFAVLSTDGDSDRPWLSDENGRFLRGDMLGVLAAKYLGADFAAVPVSSNDAVDTELKETLNLTKTRIGSPHVIKAMLDAFDNGFKKVVGWEVNGGFLTQTDFQINGEPLKALPTRDAILPLICALLLAIKEKKTLSELIDALPERFTQADRIKFPIGMHEFRKKSGKIIESISPEDKNIDQAYFDDLITIIYKEGEEKVLSKEEPLAEDLRIKKKQLEEIYFNSPEFKPIFGMIFTDGVRIIFKNNDVIHFRPSGNAPEFRCYSNANTQERADEIVTMGITEIIPKMEKGLIDESLAWPDDAVKNFLKNPSFIDIKPQIADYNWGGKGKKAFIPDFIGTTDWNKFAAEAWYGSHPKLPSLIEPLLLPLNEFICCNDEIARAILGERIFRIFTYRRTLPVIFKILDAQKPLSIQAHPWGGLAAILNILDSKNYPDANLKIEAQFAIDKEGMTMLNGFKPFEELKSDVPGFEQRYNELLQRTGGKKGILLGDYEYFFDLDKFLEVYLRTRKLTVSREIRGELINQYAEEFNAFMQDKRNKWTFKEAFLLVDFAQALSKPEEERDEIIDKYLNRIYLNDGQGILYPADHPHSDISGKFIEVMSSGDDTIRAGKTTKLVDITALLASLSFKYGKADVLKAQPTEDAHIESLISIPELFDLQSIRLNKEEKVEGEVKDGFCMLIVMKGSIKAQAPKYGACLPLATRRANPTIGPLLILNSYSITSLEPEPPSYACFCLKFIKTKEVKAISTYCISDSRSLIHSHGPVKKVTSTVVINNCGIKKKRKESCFTFLCVGLIYSTRTIGFISSSWDIGFISPR</sequence>
<dbReference type="SUPFAM" id="SSF53738">
    <property type="entry name" value="Phosphoglucomutase, first 3 domains"/>
    <property type="match status" value="3"/>
</dbReference>
<dbReference type="PRINTS" id="PR00714">
    <property type="entry name" value="MAN6PISMRASE"/>
</dbReference>
<dbReference type="SUPFAM" id="SSF51182">
    <property type="entry name" value="RmlC-like cupins"/>
    <property type="match status" value="1"/>
</dbReference>
<feature type="domain" description="Alpha-D-phosphohexomutase alpha/beta/alpha" evidence="10">
    <location>
        <begin position="13"/>
        <end position="145"/>
    </location>
</feature>
<keyword evidence="9" id="KW-0413">Isomerase</keyword>
<gene>
    <name evidence="14" type="primary">glmM</name>
    <name evidence="14" type="ORF">GIFCIIHN_00007</name>
</gene>
<dbReference type="InterPro" id="IPR005846">
    <property type="entry name" value="A-D-PHexomutase_a/b/a-III"/>
</dbReference>
<protein>
    <recommendedName>
        <fullName evidence="5">mannose-6-phosphate isomerase</fullName>
        <ecNumber evidence="5">5.3.1.8</ecNumber>
    </recommendedName>
</protein>
<keyword evidence="6" id="KW-0597">Phosphoprotein</keyword>
<comment type="similarity">
    <text evidence="4">Belongs to the mannose-6-phosphate isomerase type 1 family.</text>
</comment>
<dbReference type="Pfam" id="PF02880">
    <property type="entry name" value="PGM_PMM_III"/>
    <property type="match status" value="1"/>
</dbReference>
<dbReference type="InterPro" id="IPR036900">
    <property type="entry name" value="A-D-PHexomutase_C_sf"/>
</dbReference>
<dbReference type="Pfam" id="PF02878">
    <property type="entry name" value="PGM_PMM_I"/>
    <property type="match status" value="1"/>
</dbReference>
<organism evidence="14">
    <name type="scientific">Candidatus Methanophaga sp. ANME-1 ERB7</name>
    <dbReference type="NCBI Taxonomy" id="2759913"/>
    <lineage>
        <taxon>Archaea</taxon>
        <taxon>Methanobacteriati</taxon>
        <taxon>Methanobacteriota</taxon>
        <taxon>Stenosarchaea group</taxon>
        <taxon>Methanomicrobia</taxon>
        <taxon>Candidatus Methanophagales</taxon>
        <taxon>Candidatus Methanophagaceae</taxon>
        <taxon>Candidatus Methanophaga</taxon>
    </lineage>
</organism>
<dbReference type="GO" id="GO:0005975">
    <property type="term" value="P:carbohydrate metabolic process"/>
    <property type="evidence" value="ECO:0007669"/>
    <property type="project" value="InterPro"/>
</dbReference>
<comment type="cofactor">
    <cofactor evidence="2">
        <name>Zn(2+)</name>
        <dbReference type="ChEBI" id="CHEBI:29105"/>
    </cofactor>
</comment>
<dbReference type="EC" id="5.3.1.8" evidence="5"/>
<dbReference type="Pfam" id="PF20511">
    <property type="entry name" value="PMI_typeI_cat"/>
    <property type="match status" value="1"/>
</dbReference>
<dbReference type="Gene3D" id="3.40.120.10">
    <property type="entry name" value="Alpha-D-Glucose-1,6-Bisphosphate, subunit A, domain 3"/>
    <property type="match status" value="3"/>
</dbReference>
<dbReference type="AlphaFoldDB" id="A0A7G9ZBF7"/>
<dbReference type="InterPro" id="IPR046457">
    <property type="entry name" value="PMI_typeI_cat"/>
</dbReference>
<evidence type="ECO:0000256" key="9">
    <source>
        <dbReference type="ARBA" id="ARBA00023235"/>
    </source>
</evidence>
<evidence type="ECO:0000256" key="4">
    <source>
        <dbReference type="ARBA" id="ARBA00010772"/>
    </source>
</evidence>
<evidence type="ECO:0000256" key="7">
    <source>
        <dbReference type="ARBA" id="ARBA00022723"/>
    </source>
</evidence>
<dbReference type="PANTHER" id="PTHR10309:SF0">
    <property type="entry name" value="MANNOSE-6-PHOSPHATE ISOMERASE"/>
    <property type="match status" value="1"/>
</dbReference>
<evidence type="ECO:0000256" key="6">
    <source>
        <dbReference type="ARBA" id="ARBA00022553"/>
    </source>
</evidence>
<evidence type="ECO:0000259" key="13">
    <source>
        <dbReference type="Pfam" id="PF20511"/>
    </source>
</evidence>
<comment type="similarity">
    <text evidence="3">Belongs to the phosphohexose mutase family.</text>
</comment>
<dbReference type="Gene3D" id="1.10.441.10">
    <property type="entry name" value="Phosphomannose Isomerase, domain 2"/>
    <property type="match status" value="1"/>
</dbReference>
<dbReference type="InterPro" id="IPR016066">
    <property type="entry name" value="A-D-PHexomutase_CS"/>
</dbReference>
<evidence type="ECO:0000256" key="8">
    <source>
        <dbReference type="ARBA" id="ARBA00022833"/>
    </source>
</evidence>
<comment type="catalytic activity">
    <reaction evidence="1">
        <text>D-mannose 6-phosphate = D-fructose 6-phosphate</text>
        <dbReference type="Rhea" id="RHEA:12356"/>
        <dbReference type="ChEBI" id="CHEBI:58735"/>
        <dbReference type="ChEBI" id="CHEBI:61527"/>
        <dbReference type="EC" id="5.3.1.8"/>
    </reaction>
</comment>
<dbReference type="InterPro" id="IPR001250">
    <property type="entry name" value="Man6P_Isoase-1"/>
</dbReference>
<dbReference type="SUPFAM" id="SSF55957">
    <property type="entry name" value="Phosphoglucomutase, C-terminal domain"/>
    <property type="match status" value="1"/>
</dbReference>
<feature type="domain" description="Phosphomannose isomerase type I catalytic" evidence="13">
    <location>
        <begin position="570"/>
        <end position="713"/>
    </location>
</feature>
<evidence type="ECO:0000313" key="14">
    <source>
        <dbReference type="EMBL" id="QNO57591.1"/>
    </source>
</evidence>
<dbReference type="InterPro" id="IPR005845">
    <property type="entry name" value="A-D-PHexomutase_a/b/a-II"/>
</dbReference>
<evidence type="ECO:0000259" key="11">
    <source>
        <dbReference type="Pfam" id="PF02879"/>
    </source>
</evidence>